<evidence type="ECO:0000256" key="2">
    <source>
        <dbReference type="ARBA" id="ARBA00008954"/>
    </source>
</evidence>
<comment type="caution">
    <text evidence="7">The sequence shown here is derived from an EMBL/GenBank/DDBJ whole genome shotgun (WGS) entry which is preliminary data.</text>
</comment>
<dbReference type="PANTHER" id="PTHR42684">
    <property type="entry name" value="ADENOSYLMETHIONINE-8-AMINO-7-OXONONANOATE AMINOTRANSFERASE"/>
    <property type="match status" value="1"/>
</dbReference>
<dbReference type="InterPro" id="IPR015424">
    <property type="entry name" value="PyrdxlP-dep_Trfase"/>
</dbReference>
<gene>
    <name evidence="7" type="ORF">BEN30_05190</name>
</gene>
<dbReference type="GO" id="GO:0030170">
    <property type="term" value="F:pyridoxal phosphate binding"/>
    <property type="evidence" value="ECO:0007669"/>
    <property type="project" value="InterPro"/>
</dbReference>
<dbReference type="NCBIfam" id="NF005682">
    <property type="entry name" value="PRK07480.1"/>
    <property type="match status" value="1"/>
</dbReference>
<dbReference type="Proteomes" id="UP000095347">
    <property type="component" value="Unassembled WGS sequence"/>
</dbReference>
<dbReference type="Gene3D" id="3.40.640.10">
    <property type="entry name" value="Type I PLP-dependent aspartate aminotransferase-like (Major domain)"/>
    <property type="match status" value="1"/>
</dbReference>
<sequence length="463" mass="50340">MPPSLPNSTAQRDIETLIHPYTNLKVHQDTGPLVISRGEGVRVFGEDGTPYIEAMAGLWCTSLGWSEKRLVTAATEAMSRLPFYHSFTHKVPDVTVDLAERLLALAPVKMGKVFFANSGSEAVDTALKLVWYINNARGKPLKKKVIAREKAYHGVTIASASLTGLPACQNDFDLPIPGVLRTGCPHYYRFGQEGESEQEFATRRADELEQLILSEGPDTIAAMFAEPVMGAGGVIVPPATYFEKIQAVLKKYDILLIADEVICGFGRTGNMWGSQTYDLKPDMMTMAKALSSAYMPISALMVSDEIFADMVKQSEKLGVFGHGYTYGGHPVACAVALETLKIYEERDIVSTVQDISPAFQTGLAAFKSHPLVGEVRGVGLVAAVELVKNKTTRESFDPKLGVGMKCAKFLQNNGVIGRAMGDSLAFSPPLIISRDEIAEMLAGFAKALDQTLEWLQVEGHFAP</sequence>
<keyword evidence="5 6" id="KW-0663">Pyridoxal phosphate</keyword>
<dbReference type="CDD" id="cd00610">
    <property type="entry name" value="OAT_like"/>
    <property type="match status" value="1"/>
</dbReference>
<dbReference type="Pfam" id="PF00202">
    <property type="entry name" value="Aminotran_3"/>
    <property type="match status" value="1"/>
</dbReference>
<dbReference type="FunFam" id="3.40.640.10:FF:000014">
    <property type="entry name" value="Adenosylmethionine-8-amino-7-oxononanoate aminotransferase, probable"/>
    <property type="match status" value="1"/>
</dbReference>
<dbReference type="NCBIfam" id="NF004767">
    <property type="entry name" value="PRK06105.1"/>
    <property type="match status" value="1"/>
</dbReference>
<protein>
    <submittedName>
        <fullName evidence="7">Aminotransferase</fullName>
    </submittedName>
</protein>
<keyword evidence="3 7" id="KW-0032">Aminotransferase</keyword>
<comment type="similarity">
    <text evidence="2 6">Belongs to the class-III pyridoxal-phosphate-dependent aminotransferase family.</text>
</comment>
<dbReference type="InterPro" id="IPR005814">
    <property type="entry name" value="Aminotrans_3"/>
</dbReference>
<dbReference type="AlphaFoldDB" id="A0A1E5QAM0"/>
<dbReference type="PANTHER" id="PTHR42684:SF3">
    <property type="entry name" value="ADENOSYLMETHIONINE-8-AMINO-7-OXONONANOATE AMINOTRANSFERASE"/>
    <property type="match status" value="1"/>
</dbReference>
<dbReference type="PIRSF" id="PIRSF000521">
    <property type="entry name" value="Transaminase_4ab_Lys_Orn"/>
    <property type="match status" value="1"/>
</dbReference>
<evidence type="ECO:0000256" key="4">
    <source>
        <dbReference type="ARBA" id="ARBA00022679"/>
    </source>
</evidence>
<evidence type="ECO:0000256" key="3">
    <source>
        <dbReference type="ARBA" id="ARBA00022576"/>
    </source>
</evidence>
<organism evidence="7 8">
    <name type="scientific">Magnetovibrio blakemorei</name>
    <dbReference type="NCBI Taxonomy" id="28181"/>
    <lineage>
        <taxon>Bacteria</taxon>
        <taxon>Pseudomonadati</taxon>
        <taxon>Pseudomonadota</taxon>
        <taxon>Alphaproteobacteria</taxon>
        <taxon>Rhodospirillales</taxon>
        <taxon>Magnetovibrionaceae</taxon>
        <taxon>Magnetovibrio</taxon>
    </lineage>
</organism>
<dbReference type="Gene3D" id="3.90.1150.10">
    <property type="entry name" value="Aspartate Aminotransferase, domain 1"/>
    <property type="match status" value="1"/>
</dbReference>
<keyword evidence="8" id="KW-1185">Reference proteome</keyword>
<dbReference type="PROSITE" id="PS00600">
    <property type="entry name" value="AA_TRANSFER_CLASS_3"/>
    <property type="match status" value="1"/>
</dbReference>
<evidence type="ECO:0000256" key="6">
    <source>
        <dbReference type="RuleBase" id="RU003560"/>
    </source>
</evidence>
<dbReference type="GO" id="GO:0004015">
    <property type="term" value="F:adenosylmethionine-8-amino-7-oxononanoate transaminase activity"/>
    <property type="evidence" value="ECO:0007669"/>
    <property type="project" value="TreeGrafter"/>
</dbReference>
<name>A0A1E5QAM0_9PROT</name>
<dbReference type="InterPro" id="IPR049704">
    <property type="entry name" value="Aminotrans_3_PPA_site"/>
</dbReference>
<evidence type="ECO:0000256" key="5">
    <source>
        <dbReference type="ARBA" id="ARBA00022898"/>
    </source>
</evidence>
<comment type="cofactor">
    <cofactor evidence="1">
        <name>pyridoxal 5'-phosphate</name>
        <dbReference type="ChEBI" id="CHEBI:597326"/>
    </cofactor>
</comment>
<proteinExistence type="inferred from homology"/>
<dbReference type="RefSeq" id="WP_069956972.1">
    <property type="nucleotide sequence ID" value="NZ_MCGG01000010.1"/>
</dbReference>
<evidence type="ECO:0000313" key="7">
    <source>
        <dbReference type="EMBL" id="OEJ68905.1"/>
    </source>
</evidence>
<dbReference type="InterPro" id="IPR015422">
    <property type="entry name" value="PyrdxlP-dep_Trfase_small"/>
</dbReference>
<dbReference type="InterPro" id="IPR015421">
    <property type="entry name" value="PyrdxlP-dep_Trfase_major"/>
</dbReference>
<evidence type="ECO:0000256" key="1">
    <source>
        <dbReference type="ARBA" id="ARBA00001933"/>
    </source>
</evidence>
<dbReference type="STRING" id="28181.BEN30_05190"/>
<dbReference type="EMBL" id="MCGG01000010">
    <property type="protein sequence ID" value="OEJ68905.1"/>
    <property type="molecule type" value="Genomic_DNA"/>
</dbReference>
<accession>A0A1E5QAM0</accession>
<dbReference type="SUPFAM" id="SSF53383">
    <property type="entry name" value="PLP-dependent transferases"/>
    <property type="match status" value="1"/>
</dbReference>
<reference evidence="8" key="1">
    <citation type="submission" date="2016-07" db="EMBL/GenBank/DDBJ databases">
        <authorList>
            <person name="Florea S."/>
            <person name="Webb J.S."/>
            <person name="Jaromczyk J."/>
            <person name="Schardl C.L."/>
        </authorList>
    </citation>
    <scope>NUCLEOTIDE SEQUENCE [LARGE SCALE GENOMIC DNA]</scope>
    <source>
        <strain evidence="8">MV-1</strain>
    </source>
</reference>
<dbReference type="OrthoDB" id="9801834at2"/>
<dbReference type="GO" id="GO:0009102">
    <property type="term" value="P:biotin biosynthetic process"/>
    <property type="evidence" value="ECO:0007669"/>
    <property type="project" value="TreeGrafter"/>
</dbReference>
<keyword evidence="4 7" id="KW-0808">Transferase</keyword>
<dbReference type="GO" id="GO:0009448">
    <property type="term" value="P:gamma-aminobutyric acid metabolic process"/>
    <property type="evidence" value="ECO:0007669"/>
    <property type="project" value="TreeGrafter"/>
</dbReference>
<evidence type="ECO:0000313" key="8">
    <source>
        <dbReference type="Proteomes" id="UP000095347"/>
    </source>
</evidence>